<gene>
    <name evidence="2" type="ORF">EA473_09330</name>
</gene>
<evidence type="ECO:0000313" key="2">
    <source>
        <dbReference type="EMBL" id="RQG95141.1"/>
    </source>
</evidence>
<dbReference type="CDD" id="cd11523">
    <property type="entry name" value="NTP-PPase"/>
    <property type="match status" value="1"/>
</dbReference>
<comment type="caution">
    <text evidence="2">The sequence shown here is derived from an EMBL/GenBank/DDBJ whole genome shotgun (WGS) entry which is preliminary data.</text>
</comment>
<dbReference type="AlphaFoldDB" id="A0A3N6MHP7"/>
<evidence type="ECO:0000259" key="1">
    <source>
        <dbReference type="Pfam" id="PF03819"/>
    </source>
</evidence>
<keyword evidence="3" id="KW-1185">Reference proteome</keyword>
<dbReference type="RefSeq" id="WP_124195360.1">
    <property type="nucleotide sequence ID" value="NZ_REGA01000006.1"/>
</dbReference>
<dbReference type="InterPro" id="IPR004518">
    <property type="entry name" value="MazG-like_dom"/>
</dbReference>
<dbReference type="SUPFAM" id="SSF101386">
    <property type="entry name" value="all-alpha NTP pyrophosphatases"/>
    <property type="match status" value="1"/>
</dbReference>
<dbReference type="OrthoDB" id="85269at2157"/>
<evidence type="ECO:0000313" key="3">
    <source>
        <dbReference type="Proteomes" id="UP000282323"/>
    </source>
</evidence>
<dbReference type="GO" id="GO:0016787">
    <property type="term" value="F:hydrolase activity"/>
    <property type="evidence" value="ECO:0007669"/>
    <property type="project" value="UniProtKB-KW"/>
</dbReference>
<dbReference type="EMBL" id="REGA01000006">
    <property type="protein sequence ID" value="RQG95141.1"/>
    <property type="molecule type" value="Genomic_DNA"/>
</dbReference>
<protein>
    <submittedName>
        <fullName evidence="2">Nucleotide pyrophosphohydrolase</fullName>
    </submittedName>
</protein>
<keyword evidence="2" id="KW-0378">Hydrolase</keyword>
<dbReference type="Proteomes" id="UP000282323">
    <property type="component" value="Unassembled WGS sequence"/>
</dbReference>
<name>A0A3N6MHP7_NATCH</name>
<dbReference type="Gene3D" id="1.10.287.1080">
    <property type="entry name" value="MazG-like"/>
    <property type="match status" value="1"/>
</dbReference>
<reference evidence="2 3" key="1">
    <citation type="submission" date="2018-10" db="EMBL/GenBank/DDBJ databases">
        <title>Natrarchaeobius chitinivorans gen. nov., sp. nov., and Natrarchaeobius haloalkaliphilus sp. nov., alkaliphilic, chitin-utilizing haloarchaea from hypersaline alkaline lakes.</title>
        <authorList>
            <person name="Sorokin D.Y."/>
            <person name="Elcheninov A.G."/>
            <person name="Kostrikina N.A."/>
            <person name="Bale N.J."/>
            <person name="Sinninghe Damste J.S."/>
            <person name="Khijniak T.V."/>
            <person name="Kublanov I.V."/>
            <person name="Toshchakov S.V."/>
        </authorList>
    </citation>
    <scope>NUCLEOTIDE SEQUENCE [LARGE SCALE GENOMIC DNA]</scope>
    <source>
        <strain evidence="2 3">AArcht4T</strain>
    </source>
</reference>
<proteinExistence type="predicted"/>
<organism evidence="2 3">
    <name type="scientific">Natrarchaeobius chitinivorans</name>
    <dbReference type="NCBI Taxonomy" id="1679083"/>
    <lineage>
        <taxon>Archaea</taxon>
        <taxon>Methanobacteriati</taxon>
        <taxon>Methanobacteriota</taxon>
        <taxon>Stenosarchaea group</taxon>
        <taxon>Halobacteria</taxon>
        <taxon>Halobacteriales</taxon>
        <taxon>Natrialbaceae</taxon>
        <taxon>Natrarchaeobius</taxon>
    </lineage>
</organism>
<sequence length="101" mass="10743">MDGQQAVADFVETHDLETPPAFRLLDLVSEVGELGKDANESTDYGASPDDLEIASDEIGDVLFAALALADSLEIDAGEALEEALEKYERRIEDSETPGSGA</sequence>
<dbReference type="Pfam" id="PF03819">
    <property type="entry name" value="MazG"/>
    <property type="match status" value="1"/>
</dbReference>
<accession>A0A3N6MHP7</accession>
<feature type="domain" description="NTP pyrophosphohydrolase MazG-like" evidence="1">
    <location>
        <begin position="26"/>
        <end position="91"/>
    </location>
</feature>